<organism evidence="2 3">
    <name type="scientific">Spirosoma montaniterrae</name>
    <dbReference type="NCBI Taxonomy" id="1178516"/>
    <lineage>
        <taxon>Bacteria</taxon>
        <taxon>Pseudomonadati</taxon>
        <taxon>Bacteroidota</taxon>
        <taxon>Cytophagia</taxon>
        <taxon>Cytophagales</taxon>
        <taxon>Cytophagaceae</taxon>
        <taxon>Spirosoma</taxon>
    </lineage>
</organism>
<evidence type="ECO:0000256" key="1">
    <source>
        <dbReference type="SAM" id="SignalP"/>
    </source>
</evidence>
<evidence type="ECO:0000313" key="2">
    <source>
        <dbReference type="EMBL" id="AQG80863.1"/>
    </source>
</evidence>
<feature type="signal peptide" evidence="1">
    <location>
        <begin position="1"/>
        <end position="38"/>
    </location>
</feature>
<dbReference type="Proteomes" id="UP000187941">
    <property type="component" value="Chromosome"/>
</dbReference>
<proteinExistence type="predicted"/>
<reference evidence="2 3" key="1">
    <citation type="submission" date="2016-01" db="EMBL/GenBank/DDBJ databases">
        <authorList>
            <person name="Oliw E.H."/>
        </authorList>
    </citation>
    <scope>NUCLEOTIDE SEQUENCE [LARGE SCALE GENOMIC DNA]</scope>
    <source>
        <strain evidence="2 3">DY10</strain>
    </source>
</reference>
<keyword evidence="3" id="KW-1185">Reference proteome</keyword>
<keyword evidence="1" id="KW-0732">Signal</keyword>
<protein>
    <recommendedName>
        <fullName evidence="4">Curlin</fullName>
    </recommendedName>
</protein>
<dbReference type="KEGG" id="smon:AWR27_16975"/>
<gene>
    <name evidence="2" type="ORF">AWR27_16975</name>
</gene>
<dbReference type="STRING" id="1178516.AWR27_16975"/>
<accession>A0A1P9WZT3</accession>
<sequence length="223" mass="23308">MAIIFQAKDSIFRLKSFTKVMKSLFVCFVCLLSITAHAQNQAPTTTAPLSNTLDAFWNFNPTPGVGQAVLSLSETTIPGVSSAISDIIINQSGSNNAANLSASPQNRLQLNQSNDGNRADALLTGSGNSLLLNQTGGGNSIGIDLTGSGNNYLISQDGGDKAQFSGINQANTRMELVQKSGANTFVTDNSTLVNPFTSGVQNLRIEQSGGASMTVRHGALLTP</sequence>
<evidence type="ECO:0008006" key="4">
    <source>
        <dbReference type="Google" id="ProtNLM"/>
    </source>
</evidence>
<dbReference type="AlphaFoldDB" id="A0A1P9WZT3"/>
<evidence type="ECO:0000313" key="3">
    <source>
        <dbReference type="Proteomes" id="UP000187941"/>
    </source>
</evidence>
<feature type="chain" id="PRO_5013088896" description="Curlin" evidence="1">
    <location>
        <begin position="39"/>
        <end position="223"/>
    </location>
</feature>
<dbReference type="EMBL" id="CP014263">
    <property type="protein sequence ID" value="AQG80863.1"/>
    <property type="molecule type" value="Genomic_DNA"/>
</dbReference>
<name>A0A1P9WZT3_9BACT</name>